<sequence length="538" mass="57177">MLDRRRLLLAGLGAAGALAVPALGAGRAAAASLPYRFASTRLRVPDRQTWMREAGSLAVLWRLSAGSPPYTVYNPRVLVPGFYCFNAGGDGPTERLNAGEFRVAYALEVNGVRHRATFRGSPWTTRGGTGAQRGLATPFDWGVWSDVLPIQIPANSQIFHCTAVAVSDAATRFPASLRVAAPIGDRARTAPDAAALEPLLSGSAPITSAGAAPYAAYAPMFMIAQDASANPVVLIIGDSRSYFDDLLLENDEPRAPLAAPERGLDSTTGGRVATGHIGIPGSSPAKTNLAPGLTHRTAPLVALRDYYGEFPFTHILDQHGNNGDMDWASMAAHARTLRQTLPGTTYVKVTIPPRVRDTTDAYRTLSGQSPRPEDAYPAGARAALNNDILSNRDGLFDVVFDAGRYGRAGDATDAERSRFPAFPDLAGALTRPWDGVATTIHLDFAPRYGDRLNFDPADPVAGGIVRRVTPGAVAGEWTVLLQHGFVSRGARPAGASFACVPTGDGTHESPRMHMIEAAAYHDMKRRGVFGPIVATNSY</sequence>
<dbReference type="EMBL" id="JACHGN010000020">
    <property type="protein sequence ID" value="MBB5137955.1"/>
    <property type="molecule type" value="Genomic_DNA"/>
</dbReference>
<evidence type="ECO:0000313" key="2">
    <source>
        <dbReference type="Proteomes" id="UP000578449"/>
    </source>
</evidence>
<organism evidence="1 2">
    <name type="scientific">Thermocatellispora tengchongensis</name>
    <dbReference type="NCBI Taxonomy" id="1073253"/>
    <lineage>
        <taxon>Bacteria</taxon>
        <taxon>Bacillati</taxon>
        <taxon>Actinomycetota</taxon>
        <taxon>Actinomycetes</taxon>
        <taxon>Streptosporangiales</taxon>
        <taxon>Streptosporangiaceae</taxon>
        <taxon>Thermocatellispora</taxon>
    </lineage>
</organism>
<keyword evidence="2" id="KW-1185">Reference proteome</keyword>
<gene>
    <name evidence="1" type="ORF">HNP84_007708</name>
</gene>
<dbReference type="Proteomes" id="UP000578449">
    <property type="component" value="Unassembled WGS sequence"/>
</dbReference>
<name>A0A840PPL2_9ACTN</name>
<dbReference type="InterPro" id="IPR006311">
    <property type="entry name" value="TAT_signal"/>
</dbReference>
<accession>A0A840PPL2</accession>
<reference evidence="1 2" key="1">
    <citation type="submission" date="2020-08" db="EMBL/GenBank/DDBJ databases">
        <title>Genomic Encyclopedia of Type Strains, Phase IV (KMG-IV): sequencing the most valuable type-strain genomes for metagenomic binning, comparative biology and taxonomic classification.</title>
        <authorList>
            <person name="Goeker M."/>
        </authorList>
    </citation>
    <scope>NUCLEOTIDE SEQUENCE [LARGE SCALE GENOMIC DNA]</scope>
    <source>
        <strain evidence="1 2">DSM 45615</strain>
    </source>
</reference>
<evidence type="ECO:0000313" key="1">
    <source>
        <dbReference type="EMBL" id="MBB5137955.1"/>
    </source>
</evidence>
<protein>
    <submittedName>
        <fullName evidence="1">Uncharacterized protein</fullName>
    </submittedName>
</protein>
<dbReference type="PROSITE" id="PS51318">
    <property type="entry name" value="TAT"/>
    <property type="match status" value="1"/>
</dbReference>
<dbReference type="AlphaFoldDB" id="A0A840PPL2"/>
<proteinExistence type="predicted"/>
<comment type="caution">
    <text evidence="1">The sequence shown here is derived from an EMBL/GenBank/DDBJ whole genome shotgun (WGS) entry which is preliminary data.</text>
</comment>
<dbReference type="RefSeq" id="WP_185054830.1">
    <property type="nucleotide sequence ID" value="NZ_BAABIX010000020.1"/>
</dbReference>